<dbReference type="GO" id="GO:0006308">
    <property type="term" value="P:DNA catabolic process"/>
    <property type="evidence" value="ECO:0007669"/>
    <property type="project" value="UniProtKB-UniRule"/>
</dbReference>
<gene>
    <name evidence="5" type="primary">xseA</name>
    <name evidence="9" type="ORF">DI628_07860</name>
</gene>
<dbReference type="InterPro" id="IPR020579">
    <property type="entry name" value="Exonuc_VII_lsu_C"/>
</dbReference>
<reference evidence="9 10" key="1">
    <citation type="journal article" date="2017" name="Nat. Commun.">
        <title>In situ click chemistry generation of cyclooxygenase-2 inhibitors.</title>
        <authorList>
            <person name="Bhardwaj A."/>
            <person name="Kaur J."/>
            <person name="Wuest M."/>
            <person name="Wuest F."/>
        </authorList>
    </citation>
    <scope>NUCLEOTIDE SEQUENCE [LARGE SCALE GENOMIC DNA]</scope>
    <source>
        <strain evidence="9">S2_018_000_R2_106</strain>
    </source>
</reference>
<dbReference type="PANTHER" id="PTHR30008">
    <property type="entry name" value="EXODEOXYRIBONUCLEASE 7 LARGE SUBUNIT"/>
    <property type="match status" value="1"/>
</dbReference>
<feature type="domain" description="OB-fold nucleic acid binding" evidence="8">
    <location>
        <begin position="23"/>
        <end position="116"/>
    </location>
</feature>
<dbReference type="Proteomes" id="UP000320948">
    <property type="component" value="Unassembled WGS sequence"/>
</dbReference>
<evidence type="ECO:0000256" key="6">
    <source>
        <dbReference type="RuleBase" id="RU004355"/>
    </source>
</evidence>
<evidence type="ECO:0000259" key="7">
    <source>
        <dbReference type="Pfam" id="PF02601"/>
    </source>
</evidence>
<evidence type="ECO:0000256" key="5">
    <source>
        <dbReference type="HAMAP-Rule" id="MF_00378"/>
    </source>
</evidence>
<dbReference type="Pfam" id="PF02601">
    <property type="entry name" value="Exonuc_VII_L"/>
    <property type="match status" value="1"/>
</dbReference>
<dbReference type="PANTHER" id="PTHR30008:SF0">
    <property type="entry name" value="EXODEOXYRIBONUCLEASE 7 LARGE SUBUNIT"/>
    <property type="match status" value="1"/>
</dbReference>
<comment type="function">
    <text evidence="5">Bidirectionally degrades single-stranded DNA into large acid-insoluble oligonucleotides, which are then degraded further into small acid-soluble oligonucleotides.</text>
</comment>
<dbReference type="CDD" id="cd04489">
    <property type="entry name" value="ExoVII_LU_OBF"/>
    <property type="match status" value="1"/>
</dbReference>
<evidence type="ECO:0000256" key="3">
    <source>
        <dbReference type="ARBA" id="ARBA00022801"/>
    </source>
</evidence>
<comment type="similarity">
    <text evidence="5 6">Belongs to the XseA family.</text>
</comment>
<dbReference type="GO" id="GO:0005737">
    <property type="term" value="C:cytoplasm"/>
    <property type="evidence" value="ECO:0007669"/>
    <property type="project" value="UniProtKB-SubCell"/>
</dbReference>
<evidence type="ECO:0000259" key="8">
    <source>
        <dbReference type="Pfam" id="PF13742"/>
    </source>
</evidence>
<keyword evidence="1 5" id="KW-0963">Cytoplasm</keyword>
<feature type="domain" description="Exonuclease VII large subunit C-terminal" evidence="7">
    <location>
        <begin position="139"/>
        <end position="358"/>
    </location>
</feature>
<organism evidence="9 10">
    <name type="scientific">Blastochloris viridis</name>
    <name type="common">Rhodopseudomonas viridis</name>
    <dbReference type="NCBI Taxonomy" id="1079"/>
    <lineage>
        <taxon>Bacteria</taxon>
        <taxon>Pseudomonadati</taxon>
        <taxon>Pseudomonadota</taxon>
        <taxon>Alphaproteobacteria</taxon>
        <taxon>Hyphomicrobiales</taxon>
        <taxon>Blastochloridaceae</taxon>
        <taxon>Blastochloris</taxon>
    </lineage>
</organism>
<evidence type="ECO:0000313" key="9">
    <source>
        <dbReference type="EMBL" id="TKW60796.1"/>
    </source>
</evidence>
<dbReference type="EC" id="3.1.11.6" evidence="5"/>
<evidence type="ECO:0000256" key="2">
    <source>
        <dbReference type="ARBA" id="ARBA00022722"/>
    </source>
</evidence>
<comment type="subunit">
    <text evidence="5">Heterooligomer composed of large and small subunits.</text>
</comment>
<evidence type="ECO:0000313" key="10">
    <source>
        <dbReference type="Proteomes" id="UP000320948"/>
    </source>
</evidence>
<dbReference type="Pfam" id="PF13742">
    <property type="entry name" value="tRNA_anti_2"/>
    <property type="match status" value="1"/>
</dbReference>
<dbReference type="GO" id="GO:0009318">
    <property type="term" value="C:exodeoxyribonuclease VII complex"/>
    <property type="evidence" value="ECO:0007669"/>
    <property type="project" value="UniProtKB-UniRule"/>
</dbReference>
<dbReference type="EMBL" id="VAFM01000002">
    <property type="protein sequence ID" value="TKW60796.1"/>
    <property type="molecule type" value="Genomic_DNA"/>
</dbReference>
<sequence length="408" mass="44154">MRDLFDVPDEVELDVAPAVLPVWTVTELAAKVKARVEAGFGSVVVQGEISGGKLHSSGHFYFDIKDAGAVINGVAWRSTVSRWAKVPANGTLVVVKGKLTTYAQRSSYQILADSMEPAGLGALMQQLEELKQRLMAEGLFDASEKRAIPLLPKRIGIITSPTGAVIQDMLHRIADRCPREVVLWPVAVQGTGAAEQVAAAIEGFNALPDATRPDVLIVARGGGSFEDLMPFNAEVVVRAVAGSAIPVVSGVGHEPDVTLCDFAADIRAPTPSAAAEMVVPVREDLLYGLTLTQRRMRQTMVGQIAELRQRLAYMQRLLPDPRRQVVQAGQRLGELDERLRKLVPQRVNLARERLEAMARVLAAHGPDVPLARGYVYLTRDGQPLRSANAEAGAMTIHFKDGQREGTLA</sequence>
<keyword evidence="2 5" id="KW-0540">Nuclease</keyword>
<keyword evidence="3 5" id="KW-0378">Hydrolase</keyword>
<dbReference type="AlphaFoldDB" id="A0A6N4RCN6"/>
<evidence type="ECO:0000256" key="4">
    <source>
        <dbReference type="ARBA" id="ARBA00022839"/>
    </source>
</evidence>
<dbReference type="InterPro" id="IPR025824">
    <property type="entry name" value="OB-fold_nuc-bd_dom"/>
</dbReference>
<comment type="caution">
    <text evidence="9">The sequence shown here is derived from an EMBL/GenBank/DDBJ whole genome shotgun (WGS) entry which is preliminary data.</text>
</comment>
<evidence type="ECO:0000256" key="1">
    <source>
        <dbReference type="ARBA" id="ARBA00022490"/>
    </source>
</evidence>
<dbReference type="GO" id="GO:0008855">
    <property type="term" value="F:exodeoxyribonuclease VII activity"/>
    <property type="evidence" value="ECO:0007669"/>
    <property type="project" value="UniProtKB-UniRule"/>
</dbReference>
<comment type="subcellular location">
    <subcellularLocation>
        <location evidence="5 6">Cytoplasm</location>
    </subcellularLocation>
</comment>
<name>A0A6N4RCN6_BLAVI</name>
<protein>
    <recommendedName>
        <fullName evidence="5">Exodeoxyribonuclease 7 large subunit</fullName>
        <ecNumber evidence="5">3.1.11.6</ecNumber>
    </recommendedName>
    <alternativeName>
        <fullName evidence="5">Exodeoxyribonuclease VII large subunit</fullName>
        <shortName evidence="5">Exonuclease VII large subunit</shortName>
    </alternativeName>
</protein>
<keyword evidence="4 5" id="KW-0269">Exonuclease</keyword>
<dbReference type="InterPro" id="IPR003753">
    <property type="entry name" value="Exonuc_VII_L"/>
</dbReference>
<comment type="catalytic activity">
    <reaction evidence="5 6">
        <text>Exonucleolytic cleavage in either 5'- to 3'- or 3'- to 5'-direction to yield nucleoside 5'-phosphates.</text>
        <dbReference type="EC" id="3.1.11.6"/>
    </reaction>
</comment>
<dbReference type="GO" id="GO:0003676">
    <property type="term" value="F:nucleic acid binding"/>
    <property type="evidence" value="ECO:0007669"/>
    <property type="project" value="InterPro"/>
</dbReference>
<dbReference type="NCBIfam" id="TIGR00237">
    <property type="entry name" value="xseA"/>
    <property type="match status" value="1"/>
</dbReference>
<dbReference type="HAMAP" id="MF_00378">
    <property type="entry name" value="Exonuc_7_L"/>
    <property type="match status" value="1"/>
</dbReference>
<proteinExistence type="inferred from homology"/>
<accession>A0A6N4RCN6</accession>